<protein>
    <submittedName>
        <fullName evidence="2">Uncharacterized protein YqcC (DUF446 family)</fullName>
    </submittedName>
</protein>
<dbReference type="InterPro" id="IPR036814">
    <property type="entry name" value="YqcC-like_sf"/>
</dbReference>
<dbReference type="Gene3D" id="1.20.1440.40">
    <property type="entry name" value="YqcC-like"/>
    <property type="match status" value="1"/>
</dbReference>
<dbReference type="PIRSF" id="PIRSF006257">
    <property type="entry name" value="UCP006257"/>
    <property type="match status" value="1"/>
</dbReference>
<name>A0A4R2LD44_9GAMM</name>
<dbReference type="Pfam" id="PF04287">
    <property type="entry name" value="DUF446"/>
    <property type="match status" value="1"/>
</dbReference>
<dbReference type="PANTHER" id="PTHR39586:SF1">
    <property type="entry name" value="CYTOPLASMIC PROTEIN"/>
    <property type="match status" value="1"/>
</dbReference>
<sequence>MSKEQNLYIEVAEVLIDVESELRTQALWRASEPDAEALASTQPFCFDTLSLPEWLQFVFLPRMYGMMKSGERLPEACGIAPMAEEYFRGTALVHGSLIPALRRLDRLLCGDEGPRAG</sequence>
<evidence type="ECO:0000259" key="1">
    <source>
        <dbReference type="Pfam" id="PF04287"/>
    </source>
</evidence>
<dbReference type="OrthoDB" id="8794567at2"/>
<evidence type="ECO:0000313" key="2">
    <source>
        <dbReference type="EMBL" id="TCO77265.1"/>
    </source>
</evidence>
<gene>
    <name evidence="2" type="ORF">EV688_103281</name>
</gene>
<proteinExistence type="predicted"/>
<feature type="domain" description="YqcC-like" evidence="1">
    <location>
        <begin position="11"/>
        <end position="107"/>
    </location>
</feature>
<dbReference type="InterPro" id="IPR007384">
    <property type="entry name" value="UCP006257"/>
</dbReference>
<dbReference type="RefSeq" id="WP_117317039.1">
    <property type="nucleotide sequence ID" value="NZ_QQSW01000007.1"/>
</dbReference>
<dbReference type="AlphaFoldDB" id="A0A4R2LD44"/>
<dbReference type="SUPFAM" id="SSF158452">
    <property type="entry name" value="YqcC-like"/>
    <property type="match status" value="1"/>
</dbReference>
<organism evidence="2 3">
    <name type="scientific">Chromatocurvus halotolerans</name>
    <dbReference type="NCBI Taxonomy" id="1132028"/>
    <lineage>
        <taxon>Bacteria</taxon>
        <taxon>Pseudomonadati</taxon>
        <taxon>Pseudomonadota</taxon>
        <taxon>Gammaproteobacteria</taxon>
        <taxon>Cellvibrionales</taxon>
        <taxon>Halieaceae</taxon>
        <taxon>Chromatocurvus</taxon>
    </lineage>
</organism>
<reference evidence="2 3" key="1">
    <citation type="submission" date="2019-03" db="EMBL/GenBank/DDBJ databases">
        <title>Genomic Encyclopedia of Type Strains, Phase IV (KMG-IV): sequencing the most valuable type-strain genomes for metagenomic binning, comparative biology and taxonomic classification.</title>
        <authorList>
            <person name="Goeker M."/>
        </authorList>
    </citation>
    <scope>NUCLEOTIDE SEQUENCE [LARGE SCALE GENOMIC DNA]</scope>
    <source>
        <strain evidence="2 3">DSM 23344</strain>
    </source>
</reference>
<comment type="caution">
    <text evidence="2">The sequence shown here is derived from an EMBL/GenBank/DDBJ whole genome shotgun (WGS) entry which is preliminary data.</text>
</comment>
<keyword evidence="3" id="KW-1185">Reference proteome</keyword>
<dbReference type="GO" id="GO:0044010">
    <property type="term" value="P:single-species biofilm formation"/>
    <property type="evidence" value="ECO:0007669"/>
    <property type="project" value="TreeGrafter"/>
</dbReference>
<dbReference type="InterPro" id="IPR023376">
    <property type="entry name" value="YqcC-like_dom"/>
</dbReference>
<dbReference type="Proteomes" id="UP000294980">
    <property type="component" value="Unassembled WGS sequence"/>
</dbReference>
<accession>A0A4R2LD44</accession>
<dbReference type="EMBL" id="SLWX01000003">
    <property type="protein sequence ID" value="TCO77265.1"/>
    <property type="molecule type" value="Genomic_DNA"/>
</dbReference>
<evidence type="ECO:0000313" key="3">
    <source>
        <dbReference type="Proteomes" id="UP000294980"/>
    </source>
</evidence>
<dbReference type="PANTHER" id="PTHR39586">
    <property type="entry name" value="CYTOPLASMIC PROTEIN-RELATED"/>
    <property type="match status" value="1"/>
</dbReference>